<feature type="transmembrane region" description="Helical" evidence="7">
    <location>
        <begin position="188"/>
        <end position="213"/>
    </location>
</feature>
<dbReference type="PROSITE" id="PS50928">
    <property type="entry name" value="ABC_TM1"/>
    <property type="match status" value="1"/>
</dbReference>
<evidence type="ECO:0000256" key="6">
    <source>
        <dbReference type="ARBA" id="ARBA00023136"/>
    </source>
</evidence>
<protein>
    <submittedName>
        <fullName evidence="9">Carbohydrate ABC transporter membrane protein 2, CUT1 family</fullName>
    </submittedName>
</protein>
<feature type="domain" description="ABC transmembrane type-1" evidence="8">
    <location>
        <begin position="76"/>
        <end position="267"/>
    </location>
</feature>
<evidence type="ECO:0000313" key="10">
    <source>
        <dbReference type="Proteomes" id="UP000198420"/>
    </source>
</evidence>
<dbReference type="PANTHER" id="PTHR43744">
    <property type="entry name" value="ABC TRANSPORTER PERMEASE PROTEIN MG189-RELATED-RELATED"/>
    <property type="match status" value="1"/>
</dbReference>
<dbReference type="SUPFAM" id="SSF161098">
    <property type="entry name" value="MetI-like"/>
    <property type="match status" value="1"/>
</dbReference>
<feature type="transmembrane region" description="Helical" evidence="7">
    <location>
        <begin position="147"/>
        <end position="167"/>
    </location>
</feature>
<feature type="transmembrane region" description="Helical" evidence="7">
    <location>
        <begin position="81"/>
        <end position="101"/>
    </location>
</feature>
<dbReference type="OrthoDB" id="9794684at2"/>
<proteinExistence type="inferred from homology"/>
<dbReference type="EMBL" id="FZNP01000004">
    <property type="protein sequence ID" value="SNR57240.1"/>
    <property type="molecule type" value="Genomic_DNA"/>
</dbReference>
<dbReference type="InterPro" id="IPR035906">
    <property type="entry name" value="MetI-like_sf"/>
</dbReference>
<organism evidence="9 10">
    <name type="scientific">Actinomadura mexicana</name>
    <dbReference type="NCBI Taxonomy" id="134959"/>
    <lineage>
        <taxon>Bacteria</taxon>
        <taxon>Bacillati</taxon>
        <taxon>Actinomycetota</taxon>
        <taxon>Actinomycetes</taxon>
        <taxon>Streptosporangiales</taxon>
        <taxon>Thermomonosporaceae</taxon>
        <taxon>Actinomadura</taxon>
    </lineage>
</organism>
<dbReference type="AlphaFoldDB" id="A0A238XEU8"/>
<keyword evidence="2 7" id="KW-0813">Transport</keyword>
<sequence>MARHRYTWMSALRELGFWILAALVSLPVYFLVSLSLKSPSEGASSPFAPPRDLDLGNYRAAWNQGGNGTASFGAALLNSMFVTFVVVGLLLVIGAPAAYALARRSSRLSGGVFALFVAGIILPSQLGFIPIFVFFSRTGLAGTRIGLVLVYLGMLLPLSVFLYAGFFRRMPRAYEEAAMVDGATGLRAFVLIVLPLMRPVTGTVAILSGLLVWNDFFTPLIFVGGTGSITLPVAIYSFVGAYTAEWNLIFAGITIALAPMIVLYLVSQRYLIKGFSSGIRG</sequence>
<evidence type="ECO:0000256" key="3">
    <source>
        <dbReference type="ARBA" id="ARBA00022475"/>
    </source>
</evidence>
<dbReference type="PANTHER" id="PTHR43744:SF8">
    <property type="entry name" value="SN-GLYCEROL-3-PHOSPHATE TRANSPORT SYSTEM PERMEASE PROTEIN UGPE"/>
    <property type="match status" value="1"/>
</dbReference>
<evidence type="ECO:0000259" key="8">
    <source>
        <dbReference type="PROSITE" id="PS50928"/>
    </source>
</evidence>
<keyword evidence="3" id="KW-1003">Cell membrane</keyword>
<reference evidence="10" key="1">
    <citation type="submission" date="2017-06" db="EMBL/GenBank/DDBJ databases">
        <authorList>
            <person name="Varghese N."/>
            <person name="Submissions S."/>
        </authorList>
    </citation>
    <scope>NUCLEOTIDE SEQUENCE [LARGE SCALE GENOMIC DNA]</scope>
    <source>
        <strain evidence="10">DSM 44485</strain>
    </source>
</reference>
<dbReference type="GO" id="GO:0005886">
    <property type="term" value="C:plasma membrane"/>
    <property type="evidence" value="ECO:0007669"/>
    <property type="project" value="UniProtKB-SubCell"/>
</dbReference>
<name>A0A238XEU8_9ACTN</name>
<dbReference type="GO" id="GO:0055085">
    <property type="term" value="P:transmembrane transport"/>
    <property type="evidence" value="ECO:0007669"/>
    <property type="project" value="InterPro"/>
</dbReference>
<dbReference type="InterPro" id="IPR000515">
    <property type="entry name" value="MetI-like"/>
</dbReference>
<comment type="similarity">
    <text evidence="7">Belongs to the binding-protein-dependent transport system permease family.</text>
</comment>
<feature type="transmembrane region" description="Helical" evidence="7">
    <location>
        <begin position="246"/>
        <end position="266"/>
    </location>
</feature>
<evidence type="ECO:0000256" key="1">
    <source>
        <dbReference type="ARBA" id="ARBA00004651"/>
    </source>
</evidence>
<dbReference type="Gene3D" id="1.10.3720.10">
    <property type="entry name" value="MetI-like"/>
    <property type="match status" value="1"/>
</dbReference>
<dbReference type="RefSeq" id="WP_089311894.1">
    <property type="nucleotide sequence ID" value="NZ_FZNP01000004.1"/>
</dbReference>
<dbReference type="Pfam" id="PF00528">
    <property type="entry name" value="BPD_transp_1"/>
    <property type="match status" value="1"/>
</dbReference>
<evidence type="ECO:0000256" key="2">
    <source>
        <dbReference type="ARBA" id="ARBA00022448"/>
    </source>
</evidence>
<evidence type="ECO:0000256" key="4">
    <source>
        <dbReference type="ARBA" id="ARBA00022692"/>
    </source>
</evidence>
<keyword evidence="6 7" id="KW-0472">Membrane</keyword>
<evidence type="ECO:0000256" key="5">
    <source>
        <dbReference type="ARBA" id="ARBA00022989"/>
    </source>
</evidence>
<keyword evidence="10" id="KW-1185">Reference proteome</keyword>
<gene>
    <name evidence="9" type="ORF">SAMN06265355_104257</name>
</gene>
<feature type="transmembrane region" description="Helical" evidence="7">
    <location>
        <begin position="219"/>
        <end position="239"/>
    </location>
</feature>
<feature type="transmembrane region" description="Helical" evidence="7">
    <location>
        <begin position="113"/>
        <end position="135"/>
    </location>
</feature>
<dbReference type="Proteomes" id="UP000198420">
    <property type="component" value="Unassembled WGS sequence"/>
</dbReference>
<evidence type="ECO:0000313" key="9">
    <source>
        <dbReference type="EMBL" id="SNR57240.1"/>
    </source>
</evidence>
<keyword evidence="5 7" id="KW-1133">Transmembrane helix</keyword>
<dbReference type="CDD" id="cd06261">
    <property type="entry name" value="TM_PBP2"/>
    <property type="match status" value="1"/>
</dbReference>
<evidence type="ECO:0000256" key="7">
    <source>
        <dbReference type="RuleBase" id="RU363032"/>
    </source>
</evidence>
<comment type="subcellular location">
    <subcellularLocation>
        <location evidence="1 7">Cell membrane</location>
        <topology evidence="1 7">Multi-pass membrane protein</topology>
    </subcellularLocation>
</comment>
<accession>A0A238XEU8</accession>
<feature type="transmembrane region" description="Helical" evidence="7">
    <location>
        <begin position="12"/>
        <end position="32"/>
    </location>
</feature>
<keyword evidence="4 7" id="KW-0812">Transmembrane</keyword>